<organism evidence="2 3">
    <name type="scientific">Globodera rostochiensis</name>
    <name type="common">Golden nematode worm</name>
    <name type="synonym">Heterodera rostochiensis</name>
    <dbReference type="NCBI Taxonomy" id="31243"/>
    <lineage>
        <taxon>Eukaryota</taxon>
        <taxon>Metazoa</taxon>
        <taxon>Ecdysozoa</taxon>
        <taxon>Nematoda</taxon>
        <taxon>Chromadorea</taxon>
        <taxon>Rhabditida</taxon>
        <taxon>Tylenchina</taxon>
        <taxon>Tylenchomorpha</taxon>
        <taxon>Tylenchoidea</taxon>
        <taxon>Heteroderidae</taxon>
        <taxon>Heteroderinae</taxon>
        <taxon>Globodera</taxon>
    </lineage>
</organism>
<proteinExistence type="predicted"/>
<reference evidence="3" key="1">
    <citation type="submission" date="2022-11" db="UniProtKB">
        <authorList>
            <consortium name="WormBaseParasite"/>
        </authorList>
    </citation>
    <scope>IDENTIFICATION</scope>
</reference>
<sequence>MIQREERKQNVGMMNSANFSENHYCHQNVFQSPTFENGQNFNPKDYGGDQNFQFSQNKVVDRHGNDRYQFEERKENNPVHSFEAEEHPNFRKALKQVVNRYGDDESNVYGVSFGFEPTKFPFPPNSPRNFGIPDPTPKRSEKRMDWRWARQKEKIRQIHTECRKGSPDKIPEPRIEEANVDWILKRKEKEEHRQEIVVNVPEKEMFVTPALGHAAAVSSPFRRSSTTGARGTSRGADRPAFRMEFRCF</sequence>
<evidence type="ECO:0000313" key="3">
    <source>
        <dbReference type="WBParaSite" id="Gr19_v10_g12996.t2"/>
    </source>
</evidence>
<evidence type="ECO:0000313" key="2">
    <source>
        <dbReference type="Proteomes" id="UP000887572"/>
    </source>
</evidence>
<accession>A0A914H192</accession>
<dbReference type="Proteomes" id="UP000887572">
    <property type="component" value="Unplaced"/>
</dbReference>
<evidence type="ECO:0000256" key="1">
    <source>
        <dbReference type="SAM" id="MobiDB-lite"/>
    </source>
</evidence>
<name>A0A914H192_GLORO</name>
<feature type="region of interest" description="Disordered" evidence="1">
    <location>
        <begin position="122"/>
        <end position="143"/>
    </location>
</feature>
<protein>
    <submittedName>
        <fullName evidence="3">Uncharacterized protein</fullName>
    </submittedName>
</protein>
<dbReference type="AlphaFoldDB" id="A0A914H192"/>
<dbReference type="WBParaSite" id="Gr19_v10_g12996.t2">
    <property type="protein sequence ID" value="Gr19_v10_g12996.t2"/>
    <property type="gene ID" value="Gr19_v10_g12996"/>
</dbReference>
<keyword evidence="2" id="KW-1185">Reference proteome</keyword>